<accession>A0ABW1A986</accession>
<organism evidence="3 4">
    <name type="scientific">Actinomadura rugatobispora</name>
    <dbReference type="NCBI Taxonomy" id="1994"/>
    <lineage>
        <taxon>Bacteria</taxon>
        <taxon>Bacillati</taxon>
        <taxon>Actinomycetota</taxon>
        <taxon>Actinomycetes</taxon>
        <taxon>Streptosporangiales</taxon>
        <taxon>Thermomonosporaceae</taxon>
        <taxon>Actinomadura</taxon>
    </lineage>
</organism>
<sequence>MDPVTQEVVRYRLSAIADEMETALLRAAYSAIVKEGLDASAAVFDRSGDNVAQAAAIPIHLGCMIPSVRSVLERWPAETMRPGDVFILNDPYAGGTHLPDIAVLRPLFHGADMVGIAATMSHHQEIGGMVPGSLPPNATELYQEGLRLPPMKLFDAGEPVTPIFDMIRANVRTPDVVLGDLRAQLAACHLAEDRMRELVDEVGLTVLEEVMAALLDRSERLTRARVAEIPDGAYTFTDFMDDDGVDIGRPVEIRATVTVAGSDLHVDFTGTAPQAKGPYNCVPASSIAAVYYVLRAVTGPDIPNNSGCYRGVKITLPPGSLVNPHEPAPVNSRTATVLRLCDALFGCFAQAVPDRMPAAQSGQLLVMNFGGTDPATGRTYVTSEIGMGGMAARPGLDGVDAVEASASNCMNVPAEAIEMESPVRVLSWRIWADSGGAGRWRGGCGTEKVFTLTAGSASANYRGERHTTHAWGLRGGLGAPFSHGDVERADGTAESLPSKTMVHLREGDRLRVRLSGGGGYGDPHTRPAEDVARDVRDRRVTRDAARDLYGVVVTGDGDVDAAATERARSSAARHDREDLEDKERDA</sequence>
<dbReference type="InterPro" id="IPR045079">
    <property type="entry name" value="Oxoprolinase-like"/>
</dbReference>
<dbReference type="RefSeq" id="WP_378285876.1">
    <property type="nucleotide sequence ID" value="NZ_JBHSON010000050.1"/>
</dbReference>
<dbReference type="EMBL" id="JBHSON010000050">
    <property type="protein sequence ID" value="MFC5750143.1"/>
    <property type="molecule type" value="Genomic_DNA"/>
</dbReference>
<dbReference type="InterPro" id="IPR003692">
    <property type="entry name" value="Hydantoinase_B"/>
</dbReference>
<protein>
    <submittedName>
        <fullName evidence="3">Hydantoinase B/oxoprolinase family protein</fullName>
    </submittedName>
</protein>
<dbReference type="PANTHER" id="PTHR11365">
    <property type="entry name" value="5-OXOPROLINASE RELATED"/>
    <property type="match status" value="1"/>
</dbReference>
<feature type="region of interest" description="Disordered" evidence="1">
    <location>
        <begin position="556"/>
        <end position="586"/>
    </location>
</feature>
<evidence type="ECO:0000313" key="4">
    <source>
        <dbReference type="Proteomes" id="UP001596074"/>
    </source>
</evidence>
<comment type="caution">
    <text evidence="3">The sequence shown here is derived from an EMBL/GenBank/DDBJ whole genome shotgun (WGS) entry which is preliminary data.</text>
</comment>
<proteinExistence type="predicted"/>
<feature type="compositionally biased region" description="Basic and acidic residues" evidence="1">
    <location>
        <begin position="563"/>
        <end position="586"/>
    </location>
</feature>
<evidence type="ECO:0000259" key="2">
    <source>
        <dbReference type="Pfam" id="PF02538"/>
    </source>
</evidence>
<evidence type="ECO:0000313" key="3">
    <source>
        <dbReference type="EMBL" id="MFC5750143.1"/>
    </source>
</evidence>
<reference evidence="4" key="1">
    <citation type="journal article" date="2019" name="Int. J. Syst. Evol. Microbiol.">
        <title>The Global Catalogue of Microorganisms (GCM) 10K type strain sequencing project: providing services to taxonomists for standard genome sequencing and annotation.</title>
        <authorList>
            <consortium name="The Broad Institute Genomics Platform"/>
            <consortium name="The Broad Institute Genome Sequencing Center for Infectious Disease"/>
            <person name="Wu L."/>
            <person name="Ma J."/>
        </authorList>
    </citation>
    <scope>NUCLEOTIDE SEQUENCE [LARGE SCALE GENOMIC DNA]</scope>
    <source>
        <strain evidence="4">KCTC 42087</strain>
    </source>
</reference>
<dbReference type="Proteomes" id="UP001596074">
    <property type="component" value="Unassembled WGS sequence"/>
</dbReference>
<evidence type="ECO:0000256" key="1">
    <source>
        <dbReference type="SAM" id="MobiDB-lite"/>
    </source>
</evidence>
<feature type="domain" description="Hydantoinase B/oxoprolinase" evidence="2">
    <location>
        <begin position="2"/>
        <end position="523"/>
    </location>
</feature>
<gene>
    <name evidence="3" type="ORF">ACFPZN_31335</name>
</gene>
<dbReference type="Pfam" id="PF02538">
    <property type="entry name" value="Hydantoinase_B"/>
    <property type="match status" value="1"/>
</dbReference>
<dbReference type="PANTHER" id="PTHR11365:SF23">
    <property type="entry name" value="HYPOTHETICAL 5-OXOPROLINASE (EUROFUNG)-RELATED"/>
    <property type="match status" value="1"/>
</dbReference>
<name>A0ABW1A986_9ACTN</name>
<keyword evidence="4" id="KW-1185">Reference proteome</keyword>